<dbReference type="SUPFAM" id="SSF56112">
    <property type="entry name" value="Protein kinase-like (PK-like)"/>
    <property type="match status" value="1"/>
</dbReference>
<keyword evidence="2" id="KW-1185">Reference proteome</keyword>
<proteinExistence type="predicted"/>
<gene>
    <name evidence="1" type="ORF">M9Y10_017920</name>
</gene>
<sequence length="117" mass="14074">MHQSKYLPYKEINEENRPKKIKKINQYFFIDKLGLALNQDKKDESTEKSKNQELYYAAKAIHIHEDAQKSKTLEREIILLRLLDHPYIIKLYNDGVRRYGISNDGVRRLWNPRRSDK</sequence>
<evidence type="ECO:0000313" key="2">
    <source>
        <dbReference type="Proteomes" id="UP001470230"/>
    </source>
</evidence>
<evidence type="ECO:0008006" key="3">
    <source>
        <dbReference type="Google" id="ProtNLM"/>
    </source>
</evidence>
<evidence type="ECO:0000313" key="1">
    <source>
        <dbReference type="EMBL" id="KAK8852926.1"/>
    </source>
</evidence>
<accession>A0ABR2HV38</accession>
<organism evidence="1 2">
    <name type="scientific">Tritrichomonas musculus</name>
    <dbReference type="NCBI Taxonomy" id="1915356"/>
    <lineage>
        <taxon>Eukaryota</taxon>
        <taxon>Metamonada</taxon>
        <taxon>Parabasalia</taxon>
        <taxon>Tritrichomonadida</taxon>
        <taxon>Tritrichomonadidae</taxon>
        <taxon>Tritrichomonas</taxon>
    </lineage>
</organism>
<dbReference type="Gene3D" id="3.30.200.20">
    <property type="entry name" value="Phosphorylase Kinase, domain 1"/>
    <property type="match status" value="1"/>
</dbReference>
<protein>
    <recommendedName>
        <fullName evidence="3">Protein kinase domain-containing protein</fullName>
    </recommendedName>
</protein>
<dbReference type="InterPro" id="IPR011009">
    <property type="entry name" value="Kinase-like_dom_sf"/>
</dbReference>
<dbReference type="EMBL" id="JAPFFF010000023">
    <property type="protein sequence ID" value="KAK8852926.1"/>
    <property type="molecule type" value="Genomic_DNA"/>
</dbReference>
<name>A0ABR2HV38_9EUKA</name>
<reference evidence="1 2" key="1">
    <citation type="submission" date="2024-04" db="EMBL/GenBank/DDBJ databases">
        <title>Tritrichomonas musculus Genome.</title>
        <authorList>
            <person name="Alves-Ferreira E."/>
            <person name="Grigg M."/>
            <person name="Lorenzi H."/>
            <person name="Galac M."/>
        </authorList>
    </citation>
    <scope>NUCLEOTIDE SEQUENCE [LARGE SCALE GENOMIC DNA]</scope>
    <source>
        <strain evidence="1 2">EAF2021</strain>
    </source>
</reference>
<comment type="caution">
    <text evidence="1">The sequence shown here is derived from an EMBL/GenBank/DDBJ whole genome shotgun (WGS) entry which is preliminary data.</text>
</comment>
<dbReference type="Proteomes" id="UP001470230">
    <property type="component" value="Unassembled WGS sequence"/>
</dbReference>